<organism evidence="8 9">
    <name type="scientific">Melipona bicolor</name>
    <dbReference type="NCBI Taxonomy" id="60889"/>
    <lineage>
        <taxon>Eukaryota</taxon>
        <taxon>Metazoa</taxon>
        <taxon>Ecdysozoa</taxon>
        <taxon>Arthropoda</taxon>
        <taxon>Hexapoda</taxon>
        <taxon>Insecta</taxon>
        <taxon>Pterygota</taxon>
        <taxon>Neoptera</taxon>
        <taxon>Endopterygota</taxon>
        <taxon>Hymenoptera</taxon>
        <taxon>Apocrita</taxon>
        <taxon>Aculeata</taxon>
        <taxon>Apoidea</taxon>
        <taxon>Anthophila</taxon>
        <taxon>Apidae</taxon>
        <taxon>Melipona</taxon>
    </lineage>
</organism>
<name>A0AA40G4Z7_9HYME</name>
<reference evidence="8" key="1">
    <citation type="submission" date="2021-10" db="EMBL/GenBank/DDBJ databases">
        <title>Melipona bicolor Genome sequencing and assembly.</title>
        <authorList>
            <person name="Araujo N.S."/>
            <person name="Arias M.C."/>
        </authorList>
    </citation>
    <scope>NUCLEOTIDE SEQUENCE</scope>
    <source>
        <strain evidence="8">USP_2M_L1-L4_2017</strain>
        <tissue evidence="8">Whole body</tissue>
    </source>
</reference>
<dbReference type="GO" id="GO:0005635">
    <property type="term" value="C:nuclear envelope"/>
    <property type="evidence" value="ECO:0007669"/>
    <property type="project" value="UniProtKB-SubCell"/>
</dbReference>
<evidence type="ECO:0000256" key="5">
    <source>
        <dbReference type="ARBA" id="ARBA00022687"/>
    </source>
</evidence>
<evidence type="ECO:0000256" key="6">
    <source>
        <dbReference type="ARBA" id="ARBA00023242"/>
    </source>
</evidence>
<dbReference type="EMBL" id="JAHYIQ010000007">
    <property type="protein sequence ID" value="KAK1130799.1"/>
    <property type="molecule type" value="Genomic_DNA"/>
</dbReference>
<dbReference type="PANTHER" id="PTHR14482">
    <property type="entry name" value="CHROMOSOME 12 ORF 43 HOMOLOG"/>
    <property type="match status" value="1"/>
</dbReference>
<dbReference type="Proteomes" id="UP001177670">
    <property type="component" value="Unassembled WGS sequence"/>
</dbReference>
<accession>A0AA40G4Z7</accession>
<evidence type="ECO:0000313" key="9">
    <source>
        <dbReference type="Proteomes" id="UP001177670"/>
    </source>
</evidence>
<dbReference type="AlphaFoldDB" id="A0AA40G4Z7"/>
<evidence type="ECO:0000256" key="4">
    <source>
        <dbReference type="ARBA" id="ARBA00022473"/>
    </source>
</evidence>
<evidence type="ECO:0000313" key="8">
    <source>
        <dbReference type="EMBL" id="KAK1130799.1"/>
    </source>
</evidence>
<evidence type="ECO:0000256" key="1">
    <source>
        <dbReference type="ARBA" id="ARBA00004259"/>
    </source>
</evidence>
<keyword evidence="6" id="KW-0539">Nucleus</keyword>
<dbReference type="GO" id="GO:0016055">
    <property type="term" value="P:Wnt signaling pathway"/>
    <property type="evidence" value="ECO:0007669"/>
    <property type="project" value="UniProtKB-KW"/>
</dbReference>
<dbReference type="InterPro" id="IPR026694">
    <property type="entry name" value="CUSTOS"/>
</dbReference>
<evidence type="ECO:0000256" key="2">
    <source>
        <dbReference type="ARBA" id="ARBA00008632"/>
    </source>
</evidence>
<keyword evidence="4" id="KW-0217">Developmental protein</keyword>
<evidence type="ECO:0000256" key="3">
    <source>
        <dbReference type="ARBA" id="ARBA00013465"/>
    </source>
</evidence>
<comment type="subcellular location">
    <subcellularLocation>
        <location evidence="1">Nucleus envelope</location>
    </subcellularLocation>
</comment>
<gene>
    <name evidence="8" type="ORF">K0M31_018909</name>
</gene>
<keyword evidence="9" id="KW-1185">Reference proteome</keyword>
<feature type="region of interest" description="Disordered" evidence="7">
    <location>
        <begin position="1"/>
        <end position="20"/>
    </location>
</feature>
<comment type="similarity">
    <text evidence="2">Belongs to the CUSTOS family.</text>
</comment>
<sequence length="211" mass="24115">MTMSNKHNGDSSSSEDEISKDALKEAIDHQFLKNDYFSNEKFKNSDVSKKTEEDNDLTENTNVRNLVSLRKSVEEEKTFSNFGVSPTFQSFVAKKLDEITEKSIKIKKKDTSSTIHKKGDKDNNCGIKLLNSSVEFLTTEKEDEEPQRKRKIEATIDEKTNLLKCKQVAVDPEQILSKIETKAWTSRRKGPEFNYKKLKNGTLVEKTQVIG</sequence>
<comment type="caution">
    <text evidence="8">The sequence shown here is derived from an EMBL/GenBank/DDBJ whole genome shotgun (WGS) entry which is preliminary data.</text>
</comment>
<protein>
    <recommendedName>
        <fullName evidence="3">Protein CUSTOS</fullName>
    </recommendedName>
</protein>
<proteinExistence type="inferred from homology"/>
<keyword evidence="5" id="KW-0879">Wnt signaling pathway</keyword>
<evidence type="ECO:0000256" key="7">
    <source>
        <dbReference type="SAM" id="MobiDB-lite"/>
    </source>
</evidence>
<dbReference type="PANTHER" id="PTHR14482:SF0">
    <property type="entry name" value="PROTEIN CUSTOS"/>
    <property type="match status" value="1"/>
</dbReference>